<comment type="caution">
    <text evidence="5">The sequence shown here is derived from an EMBL/GenBank/DDBJ whole genome shotgun (WGS) entry which is preliminary data.</text>
</comment>
<reference evidence="5" key="1">
    <citation type="submission" date="2020-04" db="EMBL/GenBank/DDBJ databases">
        <title>Genome Assembly and Annotation of Botryosphaeria dothidea sdau 11-99, a Latent Pathogen of Apple Fruit Ring Rot in China.</title>
        <authorList>
            <person name="Yu C."/>
            <person name="Diao Y."/>
            <person name="Lu Q."/>
            <person name="Zhao J."/>
            <person name="Cui S."/>
            <person name="Peng C."/>
            <person name="He B."/>
            <person name="Liu H."/>
        </authorList>
    </citation>
    <scope>NUCLEOTIDE SEQUENCE [LARGE SCALE GENOMIC DNA]</scope>
    <source>
        <strain evidence="5">Sdau11-99</strain>
    </source>
</reference>
<dbReference type="GO" id="GO:0032991">
    <property type="term" value="C:protein-containing complex"/>
    <property type="evidence" value="ECO:0007669"/>
    <property type="project" value="UniProtKB-ARBA"/>
</dbReference>
<protein>
    <recommendedName>
        <fullName evidence="2">Autophagy-related protein 14</fullName>
    </recommendedName>
</protein>
<evidence type="ECO:0000313" key="5">
    <source>
        <dbReference type="EMBL" id="KAF4314595.1"/>
    </source>
</evidence>
<dbReference type="GO" id="GO:0000149">
    <property type="term" value="F:SNARE binding"/>
    <property type="evidence" value="ECO:0007669"/>
    <property type="project" value="TreeGrafter"/>
</dbReference>
<dbReference type="Pfam" id="PF10186">
    <property type="entry name" value="ATG14"/>
    <property type="match status" value="1"/>
</dbReference>
<dbReference type="InterPro" id="IPR018791">
    <property type="entry name" value="UV_resistance/autophagy_Atg14"/>
</dbReference>
<dbReference type="GO" id="GO:0035493">
    <property type="term" value="P:SNARE complex assembly"/>
    <property type="evidence" value="ECO:0007669"/>
    <property type="project" value="TreeGrafter"/>
</dbReference>
<feature type="region of interest" description="Disordered" evidence="4">
    <location>
        <begin position="577"/>
        <end position="644"/>
    </location>
</feature>
<dbReference type="AlphaFoldDB" id="A0A8H4J7J2"/>
<dbReference type="Proteomes" id="UP000572817">
    <property type="component" value="Unassembled WGS sequence"/>
</dbReference>
<keyword evidence="6" id="KW-1185">Reference proteome</keyword>
<evidence type="ECO:0000256" key="2">
    <source>
        <dbReference type="ARBA" id="ARBA00013807"/>
    </source>
</evidence>
<feature type="compositionally biased region" description="Basic and acidic residues" evidence="4">
    <location>
        <begin position="74"/>
        <end position="94"/>
    </location>
</feature>
<feature type="region of interest" description="Disordered" evidence="4">
    <location>
        <begin position="1"/>
        <end position="22"/>
    </location>
</feature>
<dbReference type="GO" id="GO:0005768">
    <property type="term" value="C:endosome"/>
    <property type="evidence" value="ECO:0007669"/>
    <property type="project" value="TreeGrafter"/>
</dbReference>
<accession>A0A8H4J7J2</accession>
<feature type="compositionally biased region" description="Polar residues" evidence="4">
    <location>
        <begin position="625"/>
        <end position="644"/>
    </location>
</feature>
<evidence type="ECO:0000256" key="1">
    <source>
        <dbReference type="ARBA" id="ARBA00009574"/>
    </source>
</evidence>
<feature type="region of interest" description="Disordered" evidence="4">
    <location>
        <begin position="51"/>
        <end position="141"/>
    </location>
</feature>
<dbReference type="PANTHER" id="PTHR15157:SF5">
    <property type="entry name" value="UV RADIATION RESISTANCE-ASSOCIATED GENE PROTEIN"/>
    <property type="match status" value="1"/>
</dbReference>
<dbReference type="OrthoDB" id="72772at2759"/>
<name>A0A8H4J7J2_9PEZI</name>
<evidence type="ECO:0000256" key="4">
    <source>
        <dbReference type="SAM" id="MobiDB-lite"/>
    </source>
</evidence>
<dbReference type="PANTHER" id="PTHR15157">
    <property type="entry name" value="UV RADIATION RESISTANCE-ASSOCIATED GENE PROTEIN"/>
    <property type="match status" value="1"/>
</dbReference>
<keyword evidence="3" id="KW-0175">Coiled coil</keyword>
<evidence type="ECO:0000313" key="6">
    <source>
        <dbReference type="Proteomes" id="UP000572817"/>
    </source>
</evidence>
<dbReference type="GO" id="GO:0000323">
    <property type="term" value="C:lytic vacuole"/>
    <property type="evidence" value="ECO:0007669"/>
    <property type="project" value="TreeGrafter"/>
</dbReference>
<comment type="similarity">
    <text evidence="1">Belongs to the ATG14 family.</text>
</comment>
<proteinExistence type="inferred from homology"/>
<gene>
    <name evidence="5" type="ORF">GTA08_BOTSDO01557</name>
</gene>
<sequence length="657" mass="73133">MSASSRGPGEPQPPQDLPRRERPWLLPYNRKIRHLQGITIRNLTLVQSPARPRRGTIDDDAVPSSLKTPTKALAQRESRKLEHSRSSNDLRSNDLKPISESAVADPPKVDNKDANALDPSVRPGLGRMRRRSTMEWSGASPLERQKKLEDVTGGRMAHTFFSLHVDGIGEPVYVSEEAEKAMNPNFRFFDLHPWGPAVTRLDELTVKVWVKSETMAEHQHLLDVTINFRSLQFIGKSLDSFHHPFPQNCILFHFTDGIYTSFMDMASQDYRLDFTSAPAKSTSAKPLPTSSYDQLMRLSSLDDCIQDALATRDRLTTEINAIIESNEEAIATVDQVPEAQERLRSVEAIVTAQRKRVEVAKKKRNDLQTSIKKRREATRKGRELQARTLEDIDHGKQQLEERKITLQQTQDEILGHRRRVCEDLLKIYPIEPIPGRSLNFTIRGLPLPNSEFDDVKEDVTAAALGYVAQVVAHLTIYLSLPLPYPIQPQGSNSVIEDPISMTTGPRTYPLFMKGAVRYRFEYGVFLLNKDIELLSNSLGLKLLDIRQTLPNLKYLLYVATAGKGDIPTRKAGGFRALLRYPGTPNDSRRASEDSTANGAAAEENGGKQDTGSATPAKAAPDKNGATLTKSNGNGTSISITNTPSFRIQKATALGGVS</sequence>
<dbReference type="EMBL" id="WWBZ02000001">
    <property type="protein sequence ID" value="KAF4314595.1"/>
    <property type="molecule type" value="Genomic_DNA"/>
</dbReference>
<organism evidence="5 6">
    <name type="scientific">Botryosphaeria dothidea</name>
    <dbReference type="NCBI Taxonomy" id="55169"/>
    <lineage>
        <taxon>Eukaryota</taxon>
        <taxon>Fungi</taxon>
        <taxon>Dikarya</taxon>
        <taxon>Ascomycota</taxon>
        <taxon>Pezizomycotina</taxon>
        <taxon>Dothideomycetes</taxon>
        <taxon>Dothideomycetes incertae sedis</taxon>
        <taxon>Botryosphaeriales</taxon>
        <taxon>Botryosphaeriaceae</taxon>
        <taxon>Botryosphaeria</taxon>
    </lineage>
</organism>
<evidence type="ECO:0000256" key="3">
    <source>
        <dbReference type="ARBA" id="ARBA00023054"/>
    </source>
</evidence>